<sequence length="95" mass="10329">MDPMVSPLSRSTAGGLATTASPSSPLASRTRGSQASPHCTTIGLLDSCPDRHTHRCRPHHRCVRSRILLLLPPAGQHTHFFRSLRADVSPPERTI</sequence>
<dbReference type="InParanoid" id="S8F6E3"/>
<protein>
    <submittedName>
        <fullName evidence="2">Uncharacterized protein</fullName>
    </submittedName>
</protein>
<feature type="region of interest" description="Disordered" evidence="1">
    <location>
        <begin position="1"/>
        <end position="37"/>
    </location>
</feature>
<dbReference type="EMBL" id="KE504178">
    <property type="protein sequence ID" value="EPS97190.1"/>
    <property type="molecule type" value="Genomic_DNA"/>
</dbReference>
<dbReference type="HOGENOM" id="CLU_2372839_0_0_1"/>
<organism evidence="2 3">
    <name type="scientific">Fomitopsis schrenkii</name>
    <name type="common">Brown rot fungus</name>
    <dbReference type="NCBI Taxonomy" id="2126942"/>
    <lineage>
        <taxon>Eukaryota</taxon>
        <taxon>Fungi</taxon>
        <taxon>Dikarya</taxon>
        <taxon>Basidiomycota</taxon>
        <taxon>Agaricomycotina</taxon>
        <taxon>Agaricomycetes</taxon>
        <taxon>Polyporales</taxon>
        <taxon>Fomitopsis</taxon>
    </lineage>
</organism>
<reference evidence="2 3" key="1">
    <citation type="journal article" date="2012" name="Science">
        <title>The Paleozoic origin of enzymatic lignin decomposition reconstructed from 31 fungal genomes.</title>
        <authorList>
            <person name="Floudas D."/>
            <person name="Binder M."/>
            <person name="Riley R."/>
            <person name="Barry K."/>
            <person name="Blanchette R.A."/>
            <person name="Henrissat B."/>
            <person name="Martinez A.T."/>
            <person name="Otillar R."/>
            <person name="Spatafora J.W."/>
            <person name="Yadav J.S."/>
            <person name="Aerts A."/>
            <person name="Benoit I."/>
            <person name="Boyd A."/>
            <person name="Carlson A."/>
            <person name="Copeland A."/>
            <person name="Coutinho P.M."/>
            <person name="de Vries R.P."/>
            <person name="Ferreira P."/>
            <person name="Findley K."/>
            <person name="Foster B."/>
            <person name="Gaskell J."/>
            <person name="Glotzer D."/>
            <person name="Gorecki P."/>
            <person name="Heitman J."/>
            <person name="Hesse C."/>
            <person name="Hori C."/>
            <person name="Igarashi K."/>
            <person name="Jurgens J.A."/>
            <person name="Kallen N."/>
            <person name="Kersten P."/>
            <person name="Kohler A."/>
            <person name="Kuees U."/>
            <person name="Kumar T.K.A."/>
            <person name="Kuo A."/>
            <person name="LaButti K."/>
            <person name="Larrondo L.F."/>
            <person name="Lindquist E."/>
            <person name="Ling A."/>
            <person name="Lombard V."/>
            <person name="Lucas S."/>
            <person name="Lundell T."/>
            <person name="Martin R."/>
            <person name="McLaughlin D.J."/>
            <person name="Morgenstern I."/>
            <person name="Morin E."/>
            <person name="Murat C."/>
            <person name="Nagy L.G."/>
            <person name="Nolan M."/>
            <person name="Ohm R.A."/>
            <person name="Patyshakuliyeva A."/>
            <person name="Rokas A."/>
            <person name="Ruiz-Duenas F.J."/>
            <person name="Sabat G."/>
            <person name="Salamov A."/>
            <person name="Samejima M."/>
            <person name="Schmutz J."/>
            <person name="Slot J.C."/>
            <person name="St John F."/>
            <person name="Stenlid J."/>
            <person name="Sun H."/>
            <person name="Sun S."/>
            <person name="Syed K."/>
            <person name="Tsang A."/>
            <person name="Wiebenga A."/>
            <person name="Young D."/>
            <person name="Pisabarro A."/>
            <person name="Eastwood D.C."/>
            <person name="Martin F."/>
            <person name="Cullen D."/>
            <person name="Grigoriev I.V."/>
            <person name="Hibbett D.S."/>
        </authorList>
    </citation>
    <scope>NUCLEOTIDE SEQUENCE</scope>
    <source>
        <strain evidence="3">FP-58527</strain>
    </source>
</reference>
<keyword evidence="3" id="KW-1185">Reference proteome</keyword>
<feature type="compositionally biased region" description="Low complexity" evidence="1">
    <location>
        <begin position="16"/>
        <end position="31"/>
    </location>
</feature>
<gene>
    <name evidence="2" type="ORF">FOMPIDRAFT_1025123</name>
</gene>
<accession>S8F6E3</accession>
<evidence type="ECO:0000256" key="1">
    <source>
        <dbReference type="SAM" id="MobiDB-lite"/>
    </source>
</evidence>
<evidence type="ECO:0000313" key="2">
    <source>
        <dbReference type="EMBL" id="EPS97190.1"/>
    </source>
</evidence>
<dbReference type="Proteomes" id="UP000015241">
    <property type="component" value="Unassembled WGS sequence"/>
</dbReference>
<dbReference type="AlphaFoldDB" id="S8F6E3"/>
<evidence type="ECO:0000313" key="3">
    <source>
        <dbReference type="Proteomes" id="UP000015241"/>
    </source>
</evidence>
<proteinExistence type="predicted"/>
<name>S8F6E3_FOMSC</name>